<evidence type="ECO:0000313" key="3">
    <source>
        <dbReference type="Proteomes" id="UP001141327"/>
    </source>
</evidence>
<dbReference type="InterPro" id="IPR032675">
    <property type="entry name" value="LRR_dom_sf"/>
</dbReference>
<gene>
    <name evidence="2" type="ORF">PAPYR_1765</name>
</gene>
<comment type="caution">
    <text evidence="2">The sequence shown here is derived from an EMBL/GenBank/DDBJ whole genome shotgun (WGS) entry which is preliminary data.</text>
</comment>
<dbReference type="Proteomes" id="UP001141327">
    <property type="component" value="Unassembled WGS sequence"/>
</dbReference>
<evidence type="ECO:0000313" key="2">
    <source>
        <dbReference type="EMBL" id="KAJ4461652.1"/>
    </source>
</evidence>
<dbReference type="PANTHER" id="PTHR13318">
    <property type="entry name" value="PARTNER OF PAIRED, ISOFORM B-RELATED"/>
    <property type="match status" value="1"/>
</dbReference>
<dbReference type="PANTHER" id="PTHR13318:SF190">
    <property type="entry name" value="PARTNER OF PAIRED, ISOFORM B"/>
    <property type="match status" value="1"/>
</dbReference>
<keyword evidence="3" id="KW-1185">Reference proteome</keyword>
<reference evidence="2" key="1">
    <citation type="journal article" date="2022" name="bioRxiv">
        <title>Genomics of Preaxostyla Flagellates Illuminates Evolutionary Transitions and the Path Towards Mitochondrial Loss.</title>
        <authorList>
            <person name="Novak L.V.F."/>
            <person name="Treitli S.C."/>
            <person name="Pyrih J."/>
            <person name="Halakuc P."/>
            <person name="Pipaliya S.V."/>
            <person name="Vacek V."/>
            <person name="Brzon O."/>
            <person name="Soukal P."/>
            <person name="Eme L."/>
            <person name="Dacks J.B."/>
            <person name="Karnkowska A."/>
            <person name="Elias M."/>
            <person name="Hampl V."/>
        </authorList>
    </citation>
    <scope>NUCLEOTIDE SEQUENCE</scope>
    <source>
        <strain evidence="2">RCP-MX</strain>
    </source>
</reference>
<dbReference type="EMBL" id="JAPMOS010000006">
    <property type="protein sequence ID" value="KAJ4461652.1"/>
    <property type="molecule type" value="Genomic_DNA"/>
</dbReference>
<feature type="compositionally biased region" description="Acidic residues" evidence="1">
    <location>
        <begin position="554"/>
        <end position="617"/>
    </location>
</feature>
<feature type="region of interest" description="Disordered" evidence="1">
    <location>
        <begin position="516"/>
        <end position="625"/>
    </location>
</feature>
<protein>
    <submittedName>
        <fullName evidence="2">Uncharacterized protein</fullName>
    </submittedName>
</protein>
<accession>A0ABQ8UR85</accession>
<evidence type="ECO:0000256" key="1">
    <source>
        <dbReference type="SAM" id="MobiDB-lite"/>
    </source>
</evidence>
<name>A0ABQ8UR85_9EUKA</name>
<dbReference type="Gene3D" id="3.80.10.10">
    <property type="entry name" value="Ribonuclease Inhibitor"/>
    <property type="match status" value="2"/>
</dbReference>
<dbReference type="SUPFAM" id="SSF52047">
    <property type="entry name" value="RNI-like"/>
    <property type="match status" value="1"/>
</dbReference>
<feature type="compositionally biased region" description="Basic and acidic residues" evidence="1">
    <location>
        <begin position="531"/>
        <end position="553"/>
    </location>
</feature>
<organism evidence="2 3">
    <name type="scientific">Paratrimastix pyriformis</name>
    <dbReference type="NCBI Taxonomy" id="342808"/>
    <lineage>
        <taxon>Eukaryota</taxon>
        <taxon>Metamonada</taxon>
        <taxon>Preaxostyla</taxon>
        <taxon>Paratrimastigidae</taxon>
        <taxon>Paratrimastix</taxon>
    </lineage>
</organism>
<sequence>MAIIEASRCSVHAYIQLLSLSHAIRDAVRGKPQELSFVPAEDNTAEDTEDDLPPPTATALAAIVGPCKRLEKLVLPSRDPIYECGRTEADCAPWVDQAFAGHTALAVLHIHEGRPLMPVMVRILGHLPGLEEFLLDADEGMGLTNPILAALGRCCPRLRALNLRGQGTAALDFSLLGPLAGTLKRLAVPALPLSASLRAFVGALALERLEVATLWPGLAQAAQLGASLTSLTARGTKGLQPSVVGALSFSRLEHLDLLDTSFHHALTEPVVTRMLADSAATLRSVSMDRVILNADGGRALFAALASLPRLVSLDLDAIQAAAPDLGLLGADLLNRLERLTLSSARALASISPSFAGAHLRLLRLSFRMNVLARSLTIHCPALEELSLPRCRSFPGYEARLHCPRLRRLSGMSGQSLDGSDPMPELRALDGEVAPKGSDEPAWLLPLLSASPRLRRLSGVCVSRPETLAKITAMSSLAAIGGLVLVVGRGIDVTGGTLDLRLPPQLQSLWVQLRVPRSGPKAPAPAHPAAKKNKEKEKAPVDLLKNERDEFEVKDVEEDENEDEDEDEDEDEADEEQGEDDDDHEADDVGGPGADDEGEEDEEDEEGDDEDDDDDEDKGNDPPPLCLRVAASTLRELSLEGGRALVSLEVACPSLCMLRFFGAPRLTSFGLAEPAARLRKLEIEDTCPLGGQCFLGFLEGHGGRLEDISIETISQSCMEMWPQLALALGRLPRLRSLALFPTPCPDMVLASPSLRSLAMSLQYDGDEVRLRSLTLDCPLLEELMASFDQNLERFQFAGPGPYLRSITSVEDPSWVERLKEQFPGVRLLNEDEEEVNFGPEDEDF</sequence>
<proteinExistence type="predicted"/>